<keyword evidence="1" id="KW-0732">Signal</keyword>
<comment type="caution">
    <text evidence="2">The sequence shown here is derived from an EMBL/GenBank/DDBJ whole genome shotgun (WGS) entry which is preliminary data.</text>
</comment>
<organism evidence="2 3">
    <name type="scientific">Myxococcus xanthus</name>
    <dbReference type="NCBI Taxonomy" id="34"/>
    <lineage>
        <taxon>Bacteria</taxon>
        <taxon>Pseudomonadati</taxon>
        <taxon>Myxococcota</taxon>
        <taxon>Myxococcia</taxon>
        <taxon>Myxococcales</taxon>
        <taxon>Cystobacterineae</taxon>
        <taxon>Myxococcaceae</taxon>
        <taxon>Myxococcus</taxon>
    </lineage>
</organism>
<protein>
    <submittedName>
        <fullName evidence="2">Uncharacterized protein</fullName>
    </submittedName>
</protein>
<reference evidence="2 3" key="1">
    <citation type="submission" date="2020-05" db="EMBL/GenBank/DDBJ databases">
        <authorList>
            <person name="Whitworth D."/>
        </authorList>
    </citation>
    <scope>NUCLEOTIDE SEQUENCE [LARGE SCALE GENOMIC DNA]</scope>
    <source>
        <strain evidence="2 3">AM005</strain>
    </source>
</reference>
<dbReference type="Gene3D" id="3.40.390.10">
    <property type="entry name" value="Collagenase (Catalytic Domain)"/>
    <property type="match status" value="1"/>
</dbReference>
<dbReference type="InterPro" id="IPR028994">
    <property type="entry name" value="Integrin_alpha_N"/>
</dbReference>
<dbReference type="Gene3D" id="2.40.128.340">
    <property type="match status" value="1"/>
</dbReference>
<dbReference type="GO" id="GO:0008237">
    <property type="term" value="F:metallopeptidase activity"/>
    <property type="evidence" value="ECO:0007669"/>
    <property type="project" value="InterPro"/>
</dbReference>
<dbReference type="AlphaFoldDB" id="A0A7Y4IKC6"/>
<dbReference type="Gene3D" id="2.130.10.130">
    <property type="entry name" value="Integrin alpha, N-terminal"/>
    <property type="match status" value="1"/>
</dbReference>
<evidence type="ECO:0000313" key="2">
    <source>
        <dbReference type="EMBL" id="NOJ80897.1"/>
    </source>
</evidence>
<evidence type="ECO:0000313" key="3">
    <source>
        <dbReference type="Proteomes" id="UP000533080"/>
    </source>
</evidence>
<sequence>MRRSSTFHALPLLLTFVGGLLITGCGGSGEALPSFEQEGTVDTDSRGLYADTSSTWDSPFIPVCWENPSAADAVARSWVQSAAEGTWGSVTKIDFTGWGPCSSGSRGIRILISDTSAGARTKYLGRHLDGRYAGMVLNLTFAYWMQECLVTRERCIRASAVHEFGHALGFADEQTRSAPFSCPATAYAGTFTPFGEAEEDVDSVMYECADSRWRRGGRLTAYDVKGAALLYGDALWSRQFGADDSAGGWSVEDHVRVMGDVTGDGLPDIVGFGYAGVYVSKNMVESDFILPENGSFAPTLLKLQGFGYAQGWRVERHPRTVADVNGDGKADLIGFADNGVYVALSNGDGFGAPELWLTNFGYDAGQWRVKFHERTVGDVNGDGKADIVGFGVAGVYVSLSTGSSFGPSNIWIADFGVNQGWSWSATVRTVADVNGDNRADIIGFSESGVYVALANSAGTGFNPTQQWSSEFTYNQQWRVERHVRTVADVNGDNRADIVGFGETETRAALSTGSSFSASTLLSPDFSFDAGGWRVGRHPRFAVDLDADGRADLIGFGEMGEYVSLR</sequence>
<dbReference type="InterPro" id="IPR013517">
    <property type="entry name" value="FG-GAP"/>
</dbReference>
<evidence type="ECO:0000256" key="1">
    <source>
        <dbReference type="ARBA" id="ARBA00022729"/>
    </source>
</evidence>
<dbReference type="InterPro" id="IPR024079">
    <property type="entry name" value="MetalloPept_cat_dom_sf"/>
</dbReference>
<dbReference type="PANTHER" id="PTHR46580:SF2">
    <property type="entry name" value="MAM DOMAIN-CONTAINING PROTEIN"/>
    <property type="match status" value="1"/>
</dbReference>
<dbReference type="PANTHER" id="PTHR46580">
    <property type="entry name" value="SENSOR KINASE-RELATED"/>
    <property type="match status" value="1"/>
</dbReference>
<dbReference type="EMBL" id="JABFNT010000070">
    <property type="protein sequence ID" value="NOJ80897.1"/>
    <property type="molecule type" value="Genomic_DNA"/>
</dbReference>
<gene>
    <name evidence="2" type="ORF">HNV28_21645</name>
</gene>
<dbReference type="SUPFAM" id="SSF55486">
    <property type="entry name" value="Metalloproteases ('zincins'), catalytic domain"/>
    <property type="match status" value="1"/>
</dbReference>
<accession>A0A7Y4IKC6</accession>
<name>A0A7Y4IKC6_MYXXA</name>
<proteinExistence type="predicted"/>
<dbReference type="Proteomes" id="UP000533080">
    <property type="component" value="Unassembled WGS sequence"/>
</dbReference>
<dbReference type="SUPFAM" id="SSF69318">
    <property type="entry name" value="Integrin alpha N-terminal domain"/>
    <property type="match status" value="1"/>
</dbReference>
<dbReference type="PROSITE" id="PS51257">
    <property type="entry name" value="PROKAR_LIPOPROTEIN"/>
    <property type="match status" value="1"/>
</dbReference>
<dbReference type="Pfam" id="PF13517">
    <property type="entry name" value="FG-GAP_3"/>
    <property type="match status" value="2"/>
</dbReference>